<dbReference type="InterPro" id="IPR018376">
    <property type="entry name" value="Enoyl-CoA_hyd/isom_CS"/>
</dbReference>
<organism evidence="3 4">
    <name type="scientific">Antricoccus suffuscus</name>
    <dbReference type="NCBI Taxonomy" id="1629062"/>
    <lineage>
        <taxon>Bacteria</taxon>
        <taxon>Bacillati</taxon>
        <taxon>Actinomycetota</taxon>
        <taxon>Actinomycetes</taxon>
        <taxon>Geodermatophilales</taxon>
        <taxon>Antricoccaceae</taxon>
        <taxon>Antricoccus</taxon>
    </lineage>
</organism>
<evidence type="ECO:0000256" key="1">
    <source>
        <dbReference type="ARBA" id="ARBA00005254"/>
    </source>
</evidence>
<dbReference type="Gene3D" id="3.90.226.10">
    <property type="entry name" value="2-enoyl-CoA Hydratase, Chain A, domain 1"/>
    <property type="match status" value="1"/>
</dbReference>
<dbReference type="InterPro" id="IPR029045">
    <property type="entry name" value="ClpP/crotonase-like_dom_sf"/>
</dbReference>
<accession>A0A2T1A633</accession>
<dbReference type="Pfam" id="PF00378">
    <property type="entry name" value="ECH_1"/>
    <property type="match status" value="1"/>
</dbReference>
<sequence>MASSGTTEYSDGSVRLTGDAPLVQLSIENPPVNAMTPFVLRGLWEAAHKASEYRQMRVLVIRGGREGRFFCPGADLDRLQGRVPDNSGVNLAADPRPFELPALLAELNAVTVAGVNGSAAGAGFGLAMACDLRFATSSARFNSAFLDVGVAGDLGLAWSLTNKVGPAIAADVMYRPRKITAQEALETGLVNEVYDDASFDESLGAAVERLIAVKPAAVRGLRDNLTKAGQLSLRAYLRHETGRHLVMTRPDVLADPDFEGDVR</sequence>
<protein>
    <submittedName>
        <fullName evidence="3">2-(1,2-epoxy-1,2-dihydrophenyl)acetyl-CoA isomerase</fullName>
    </submittedName>
</protein>
<dbReference type="InterPro" id="IPR001753">
    <property type="entry name" value="Enoyl-CoA_hydra/iso"/>
</dbReference>
<reference evidence="3 4" key="1">
    <citation type="submission" date="2018-03" db="EMBL/GenBank/DDBJ databases">
        <title>Genomic Encyclopedia of Archaeal and Bacterial Type Strains, Phase II (KMG-II): from individual species to whole genera.</title>
        <authorList>
            <person name="Goeker M."/>
        </authorList>
    </citation>
    <scope>NUCLEOTIDE SEQUENCE [LARGE SCALE GENOMIC DNA]</scope>
    <source>
        <strain evidence="3 4">DSM 100065</strain>
    </source>
</reference>
<comment type="caution">
    <text evidence="3">The sequence shown here is derived from an EMBL/GenBank/DDBJ whole genome shotgun (WGS) entry which is preliminary data.</text>
</comment>
<dbReference type="Proteomes" id="UP000237752">
    <property type="component" value="Unassembled WGS sequence"/>
</dbReference>
<dbReference type="AlphaFoldDB" id="A0A2T1A633"/>
<dbReference type="EMBL" id="PVUE01000001">
    <property type="protein sequence ID" value="PRZ44046.1"/>
    <property type="molecule type" value="Genomic_DNA"/>
</dbReference>
<evidence type="ECO:0000313" key="4">
    <source>
        <dbReference type="Proteomes" id="UP000237752"/>
    </source>
</evidence>
<dbReference type="PANTHER" id="PTHR11941:SF54">
    <property type="entry name" value="ENOYL-COA HYDRATASE, MITOCHONDRIAL"/>
    <property type="match status" value="1"/>
</dbReference>
<gene>
    <name evidence="3" type="ORF">CLV47_101170</name>
</gene>
<dbReference type="CDD" id="cd06558">
    <property type="entry name" value="crotonase-like"/>
    <property type="match status" value="1"/>
</dbReference>
<dbReference type="PANTHER" id="PTHR11941">
    <property type="entry name" value="ENOYL-COA HYDRATASE-RELATED"/>
    <property type="match status" value="1"/>
</dbReference>
<dbReference type="RefSeq" id="WP_106347103.1">
    <property type="nucleotide sequence ID" value="NZ_PVUE01000001.1"/>
</dbReference>
<dbReference type="PROSITE" id="PS00166">
    <property type="entry name" value="ENOYL_COA_HYDRATASE"/>
    <property type="match status" value="1"/>
</dbReference>
<evidence type="ECO:0000313" key="3">
    <source>
        <dbReference type="EMBL" id="PRZ44046.1"/>
    </source>
</evidence>
<proteinExistence type="inferred from homology"/>
<dbReference type="SUPFAM" id="SSF52096">
    <property type="entry name" value="ClpP/crotonase"/>
    <property type="match status" value="1"/>
</dbReference>
<comment type="similarity">
    <text evidence="1 2">Belongs to the enoyl-CoA hydratase/isomerase family.</text>
</comment>
<dbReference type="GO" id="GO:0016853">
    <property type="term" value="F:isomerase activity"/>
    <property type="evidence" value="ECO:0007669"/>
    <property type="project" value="UniProtKB-KW"/>
</dbReference>
<name>A0A2T1A633_9ACTN</name>
<keyword evidence="3" id="KW-0413">Isomerase</keyword>
<keyword evidence="4" id="KW-1185">Reference proteome</keyword>
<evidence type="ECO:0000256" key="2">
    <source>
        <dbReference type="RuleBase" id="RU003707"/>
    </source>
</evidence>
<dbReference type="GO" id="GO:0006635">
    <property type="term" value="P:fatty acid beta-oxidation"/>
    <property type="evidence" value="ECO:0007669"/>
    <property type="project" value="TreeGrafter"/>
</dbReference>